<organism evidence="1 2">
    <name type="scientific">Naganishia adeliensis</name>
    <dbReference type="NCBI Taxonomy" id="92952"/>
    <lineage>
        <taxon>Eukaryota</taxon>
        <taxon>Fungi</taxon>
        <taxon>Dikarya</taxon>
        <taxon>Basidiomycota</taxon>
        <taxon>Agaricomycotina</taxon>
        <taxon>Tremellomycetes</taxon>
        <taxon>Filobasidiales</taxon>
        <taxon>Filobasidiaceae</taxon>
        <taxon>Naganishia</taxon>
    </lineage>
</organism>
<dbReference type="Proteomes" id="UP001230649">
    <property type="component" value="Unassembled WGS sequence"/>
</dbReference>
<evidence type="ECO:0000313" key="2">
    <source>
        <dbReference type="Proteomes" id="UP001230649"/>
    </source>
</evidence>
<keyword evidence="2" id="KW-1185">Reference proteome</keyword>
<comment type="caution">
    <text evidence="1">The sequence shown here is derived from an EMBL/GenBank/DDBJ whole genome shotgun (WGS) entry which is preliminary data.</text>
</comment>
<protein>
    <submittedName>
        <fullName evidence="1">Uncharacterized protein</fullName>
    </submittedName>
</protein>
<gene>
    <name evidence="1" type="ORF">QFC20_007060</name>
</gene>
<proteinExistence type="predicted"/>
<name>A0ACC2V3Q9_9TREE</name>
<evidence type="ECO:0000313" key="1">
    <source>
        <dbReference type="EMBL" id="KAJ9093753.1"/>
    </source>
</evidence>
<accession>A0ACC2V3Q9</accession>
<dbReference type="EMBL" id="JASBWS010000149">
    <property type="protein sequence ID" value="KAJ9093753.1"/>
    <property type="molecule type" value="Genomic_DNA"/>
</dbReference>
<reference evidence="1" key="1">
    <citation type="submission" date="2023-04" db="EMBL/GenBank/DDBJ databases">
        <title>Draft Genome sequencing of Naganishia species isolated from polar environments using Oxford Nanopore Technology.</title>
        <authorList>
            <person name="Leo P."/>
            <person name="Venkateswaran K."/>
        </authorList>
    </citation>
    <scope>NUCLEOTIDE SEQUENCE</scope>
    <source>
        <strain evidence="1">MNA-CCFEE 5262</strain>
    </source>
</reference>
<sequence length="1005" mass="110449">MTDPSSSLRTSGPSSSSHVAAPRPTRADGGPHEPTQEIKKGKGKAKAEGKTKVKERKVHKSVPPRAVREWLAAPSGVEEQWTTSWVKKRSSVGSDEDETRGTPSAEDSTGMNVDYDTGPHQERGAAKRSTYTHEQDPLPHIIIEPKIPVVPETQGTNVTPVVPPFAYPEFRRPGDPGPSRSQPPFPSYTAPRQSERGGFPGVMDFPRPQRMEAAREGEGEMFSRLDILLAAAADDSGVGSRGGERYGEASTVQRRGEGMVPTNSEYSQQVLGVASSTDLQLLNMNQTQPPSSGLPFPANNPNISLTPESLGLIPSVVSGSPLDVYGMDFDMGLYHDVFGWGLGAADVQQTGEAGWALDMLDLSALNNPMEFVAGRTGAGAGLAGFVAGLEGTLEQPSRMNEARLDPELVQSGRPSGRTTRQGTATPGNGEEETPWPHVFRPAAVPLERPLSLPYAIQIPTDSSDSFFSAPQQPHISSSLHASILRLVKMCHGMSPWREPDYTHFPSTAVLSHCVGLYFIHFHPILPIIRPKAYMDDQGAYHAKPGKAGAAQTRDEAYLTLLTLTVAAIGAAYAEDRMKPLGGYLMELARRTGSYLQLSDPRSIFSIPYIQSRLLVAVGGYADGSRERYLMSEVSKGLLVTASRRLQLLRHRPARSRLARHRATDTHPSARPPLPKEVRAEWREWRDEEERLRLGWAIFIFDSQAAAFLNVPAAFSLNEIQVRLPDTEEMWNMSNASMWDEANRSRKSSTGNKGASSFGAILSNMIRQGRLQERVSEFGKWILAHSLYRLCDAANMQNILMGYIEPVHPPLSDSFARPGQRNPFILLGQLVNSWQSDVSFARPSPFFASSNALRHYSNIRFILPTYLDHVQQAAGKISVCSSKEASRQWLKDQPTESVLRLHRGNPSSCSTVRCHCGQSYGSRPEVLQLSASSPGSTIMRSGSRTTEYLERWITDGGPLKIQGMSYNMTPDNVLTDFVTRLQDSPWGLSFLYAAVLNNLRLKEEKT</sequence>